<dbReference type="Pfam" id="PF09699">
    <property type="entry name" value="Paired_CXXCH_1"/>
    <property type="match status" value="2"/>
</dbReference>
<proteinExistence type="predicted"/>
<feature type="signal peptide" evidence="2">
    <location>
        <begin position="1"/>
        <end position="39"/>
    </location>
</feature>
<evidence type="ECO:0000259" key="3">
    <source>
        <dbReference type="Pfam" id="PF09699"/>
    </source>
</evidence>
<protein>
    <submittedName>
        <fullName evidence="5">Decaheme c-type cytochrome, DmsE family</fullName>
    </submittedName>
</protein>
<dbReference type="Proteomes" id="UP000199527">
    <property type="component" value="Unassembled WGS sequence"/>
</dbReference>
<dbReference type="SUPFAM" id="SSF48695">
    <property type="entry name" value="Multiheme cytochromes"/>
    <property type="match status" value="1"/>
</dbReference>
<dbReference type="Gene3D" id="3.90.10.10">
    <property type="entry name" value="Cytochrome C3"/>
    <property type="match status" value="2"/>
</dbReference>
<organism evidence="5 6">
    <name type="scientific">Ferrimonas sediminum</name>
    <dbReference type="NCBI Taxonomy" id="718193"/>
    <lineage>
        <taxon>Bacteria</taxon>
        <taxon>Pseudomonadati</taxon>
        <taxon>Pseudomonadota</taxon>
        <taxon>Gammaproteobacteria</taxon>
        <taxon>Alteromonadales</taxon>
        <taxon>Ferrimonadaceae</taxon>
        <taxon>Ferrimonas</taxon>
    </lineage>
</organism>
<dbReference type="EMBL" id="FNEM01000006">
    <property type="protein sequence ID" value="SDJ21936.1"/>
    <property type="molecule type" value="Genomic_DNA"/>
</dbReference>
<evidence type="ECO:0000313" key="5">
    <source>
        <dbReference type="EMBL" id="SDJ21936.1"/>
    </source>
</evidence>
<feature type="domain" description="Doubled CXXCH motif" evidence="3">
    <location>
        <begin position="198"/>
        <end position="238"/>
    </location>
</feature>
<evidence type="ECO:0000259" key="4">
    <source>
        <dbReference type="Pfam" id="PF22678"/>
    </source>
</evidence>
<sequence length="322" mass="35025">MFNRLNFDKNSLAEMMMKTVTAFGAMILVALGTAGAAQAQQQDVLLQLQQKFEQGKYSKKGADGCMMCHRKTEGVDAIFDGVHGDPNTVAGPMAGLQCEACHGPQGKHRGKNEPMLTFGEDSPLTADMQNSVCMGCHDDSQRMDWHGSAHVSEEVACTDCHQVHIAKDPVLSRSGQNDTCQQCHTKVKADSHKRSAHPIKWDEMSCSDCHNPHGSMAESALNEPMLNDTCYTCHADKRGPFLWEHAPVMENCANCHDAHGSVNEQMLKTRVPMLCKQCHAESNHPSTVPGGNGSIQTAGQGCLNCHSQIHGSNHPSGQAFQF</sequence>
<dbReference type="InterPro" id="IPR020015">
    <property type="entry name" value="Decahaem_cyt-c_DmsE"/>
</dbReference>
<dbReference type="InterPro" id="IPR051829">
    <property type="entry name" value="Multiheme_Cytochr_ET"/>
</dbReference>
<dbReference type="NCBIfam" id="TIGR03508">
    <property type="entry name" value="decahem_SO"/>
    <property type="match status" value="1"/>
</dbReference>
<dbReference type="GO" id="GO:0016491">
    <property type="term" value="F:oxidoreductase activity"/>
    <property type="evidence" value="ECO:0007669"/>
    <property type="project" value="TreeGrafter"/>
</dbReference>
<dbReference type="Pfam" id="PF22678">
    <property type="entry name" value="Cytochrom_c_NrfB-like"/>
    <property type="match status" value="1"/>
</dbReference>
<dbReference type="AlphaFoldDB" id="A0A1G8RY98"/>
<dbReference type="InterPro" id="IPR010177">
    <property type="entry name" value="Paired_CXXCH_1"/>
</dbReference>
<dbReference type="InterPro" id="IPR036280">
    <property type="entry name" value="Multihaem_cyt_sf"/>
</dbReference>
<feature type="chain" id="PRO_5011443976" evidence="2">
    <location>
        <begin position="40"/>
        <end position="322"/>
    </location>
</feature>
<feature type="domain" description="Cytochrome c-type protein NrfB-like" evidence="4">
    <location>
        <begin position="98"/>
        <end position="172"/>
    </location>
</feature>
<evidence type="ECO:0000256" key="1">
    <source>
        <dbReference type="ARBA" id="ARBA00022729"/>
    </source>
</evidence>
<keyword evidence="6" id="KW-1185">Reference proteome</keyword>
<evidence type="ECO:0000256" key="2">
    <source>
        <dbReference type="SAM" id="SignalP"/>
    </source>
</evidence>
<dbReference type="NCBIfam" id="TIGR01905">
    <property type="entry name" value="paired_CXXCH_1"/>
    <property type="match status" value="2"/>
</dbReference>
<name>A0A1G8RY98_9GAMM</name>
<dbReference type="RefSeq" id="WP_090365080.1">
    <property type="nucleotide sequence ID" value="NZ_FNEM01000006.1"/>
</dbReference>
<dbReference type="InterPro" id="IPR053875">
    <property type="entry name" value="Cytochrom_c_NrfB-like_dom"/>
</dbReference>
<dbReference type="PANTHER" id="PTHR35038">
    <property type="entry name" value="DISSIMILATORY SULFITE REDUCTASE SIRA"/>
    <property type="match status" value="1"/>
</dbReference>
<feature type="domain" description="Doubled CXXCH motif" evidence="3">
    <location>
        <begin position="245"/>
        <end position="282"/>
    </location>
</feature>
<reference evidence="6" key="1">
    <citation type="submission" date="2016-10" db="EMBL/GenBank/DDBJ databases">
        <authorList>
            <person name="Varghese N."/>
            <person name="Submissions S."/>
        </authorList>
    </citation>
    <scope>NUCLEOTIDE SEQUENCE [LARGE SCALE GENOMIC DNA]</scope>
    <source>
        <strain evidence="6">DSM 23317</strain>
    </source>
</reference>
<dbReference type="Gene3D" id="1.10.720.180">
    <property type="match status" value="1"/>
</dbReference>
<keyword evidence="1 2" id="KW-0732">Signal</keyword>
<accession>A0A1G8RY98</accession>
<dbReference type="PANTHER" id="PTHR35038:SF6">
    <property type="entry name" value="SURFACE LOCALIZED DECAHEME CYTOCHROME C LIPOPROTEIN"/>
    <property type="match status" value="1"/>
</dbReference>
<gene>
    <name evidence="5" type="ORF">SAMN04488540_10619</name>
</gene>
<dbReference type="OrthoDB" id="6398708at2"/>
<evidence type="ECO:0000313" key="6">
    <source>
        <dbReference type="Proteomes" id="UP000199527"/>
    </source>
</evidence>